<dbReference type="EMBL" id="SMLK01000002">
    <property type="protein sequence ID" value="TFZ03840.1"/>
    <property type="molecule type" value="Genomic_DNA"/>
</dbReference>
<dbReference type="AlphaFoldDB" id="A0A4Z0BZY6"/>
<dbReference type="GO" id="GO:0008168">
    <property type="term" value="F:methyltransferase activity"/>
    <property type="evidence" value="ECO:0007669"/>
    <property type="project" value="UniProtKB-KW"/>
</dbReference>
<comment type="caution">
    <text evidence="2">The sequence shown here is derived from an EMBL/GenBank/DDBJ whole genome shotgun (WGS) entry which is preliminary data.</text>
</comment>
<name>A0A4Z0BZY6_9BURK</name>
<dbReference type="InterPro" id="IPR018773">
    <property type="entry name" value="MeTrfase_reg_dom_prd"/>
</dbReference>
<proteinExistence type="predicted"/>
<feature type="domain" description="Methyltransferase regulatory" evidence="1">
    <location>
        <begin position="216"/>
        <end position="298"/>
    </location>
</feature>
<evidence type="ECO:0000313" key="3">
    <source>
        <dbReference type="Proteomes" id="UP000297839"/>
    </source>
</evidence>
<dbReference type="Pfam" id="PF10119">
    <property type="entry name" value="MethyTransf_Reg"/>
    <property type="match status" value="1"/>
</dbReference>
<dbReference type="OrthoDB" id="323463at2"/>
<protein>
    <submittedName>
        <fullName evidence="2">Methyltransferase</fullName>
    </submittedName>
</protein>
<dbReference type="RefSeq" id="WP_135249465.1">
    <property type="nucleotide sequence ID" value="NZ_SMLK01000002.1"/>
</dbReference>
<keyword evidence="2" id="KW-0808">Transferase</keyword>
<sequence>MQEWSDGYVADLEYTYGYYTELNPRRVALAFLNAGLAVPALGTACELGFGQGLSVNIHAAAGGGAWWGTDFNPSQTAFARELGARGGDPKLFDQAFDEFCHRPDLPEFDYIGLHGIWSWVSDESRRVIVDFIRRKLKVGGVVYVSYNTMPGWAAMAPMRGLLTAHSELLGAPGQGRLPRVEAALAFADKLMAANPAYARANPQVSERLAQLRQQNANYLAHEYFTRDWVPMSFEQMTRWMEPAKLGFASSAHYLDLVDQINLTPQQQALLREIPDPGFRQTVRDFCVNQQFRKDYWVRGGRRLSPGEQADQLRAQRFVLTQLRADVPLKVAGALGSAQMQEAIYAPVLDAFGDQAPHTLGEVEASLKGRGLTLAQVVEAATLLVGNGSLQPVQDDATAARARPQAERLNAYLCDRARNSPEVQFLASPVTGGGVLMPRFSQLFLAAHRQAPAKPEKLAQQVWTVLSAQNQRIVKEGKTLETPEQNLAELTGQAKAFTAQLPVLKSLGLA</sequence>
<keyword evidence="3" id="KW-1185">Reference proteome</keyword>
<accession>A0A4Z0BZY6</accession>
<keyword evidence="2" id="KW-0489">Methyltransferase</keyword>
<reference evidence="2 3" key="1">
    <citation type="submission" date="2019-03" db="EMBL/GenBank/DDBJ databases">
        <title>Ramlibacter sp. 18x22-1, whole genome shotgun sequence.</title>
        <authorList>
            <person name="Zhang X."/>
            <person name="Feng G."/>
            <person name="Zhu H."/>
        </authorList>
    </citation>
    <scope>NUCLEOTIDE SEQUENCE [LARGE SCALE GENOMIC DNA]</scope>
    <source>
        <strain evidence="2 3">18x22-1</strain>
    </source>
</reference>
<evidence type="ECO:0000259" key="1">
    <source>
        <dbReference type="Pfam" id="PF10119"/>
    </source>
</evidence>
<dbReference type="Gene3D" id="3.40.50.150">
    <property type="entry name" value="Vaccinia Virus protein VP39"/>
    <property type="match status" value="1"/>
</dbReference>
<dbReference type="InterPro" id="IPR029063">
    <property type="entry name" value="SAM-dependent_MTases_sf"/>
</dbReference>
<dbReference type="Proteomes" id="UP000297839">
    <property type="component" value="Unassembled WGS sequence"/>
</dbReference>
<organism evidence="2 3">
    <name type="scientific">Ramlibacter humi</name>
    <dbReference type="NCBI Taxonomy" id="2530451"/>
    <lineage>
        <taxon>Bacteria</taxon>
        <taxon>Pseudomonadati</taxon>
        <taxon>Pseudomonadota</taxon>
        <taxon>Betaproteobacteria</taxon>
        <taxon>Burkholderiales</taxon>
        <taxon>Comamonadaceae</taxon>
        <taxon>Ramlibacter</taxon>
    </lineage>
</organism>
<evidence type="ECO:0000313" key="2">
    <source>
        <dbReference type="EMBL" id="TFZ03840.1"/>
    </source>
</evidence>
<gene>
    <name evidence="2" type="ORF">EZ216_09320</name>
</gene>
<dbReference type="SUPFAM" id="SSF53335">
    <property type="entry name" value="S-adenosyl-L-methionine-dependent methyltransferases"/>
    <property type="match status" value="1"/>
</dbReference>
<dbReference type="GO" id="GO:0032259">
    <property type="term" value="P:methylation"/>
    <property type="evidence" value="ECO:0007669"/>
    <property type="project" value="UniProtKB-KW"/>
</dbReference>